<proteinExistence type="predicted"/>
<evidence type="ECO:0000313" key="2">
    <source>
        <dbReference type="Proteomes" id="UP000092460"/>
    </source>
</evidence>
<protein>
    <submittedName>
        <fullName evidence="1">Uncharacterized protein</fullName>
    </submittedName>
</protein>
<accession>A0A1B0BG99</accession>
<dbReference type="VEuPathDB" id="VectorBase:GPPI029066"/>
<dbReference type="AlphaFoldDB" id="A0A1B0BG99"/>
<sequence length="113" mass="13114">MKDWERKGLGVQTMLLFFILKYNLVVVLPNSKSIFIQWNLMFAQHLPSLSNEDKQKRTSNSSSYFLVRRGVKKAQHDIMECNRILGSFESESQRKELVGKTQSNAFVKNVSDE</sequence>
<reference evidence="2" key="1">
    <citation type="submission" date="2015-01" db="EMBL/GenBank/DDBJ databases">
        <authorList>
            <person name="Aksoy S."/>
            <person name="Warren W."/>
            <person name="Wilson R.K."/>
        </authorList>
    </citation>
    <scope>NUCLEOTIDE SEQUENCE [LARGE SCALE GENOMIC DNA]</scope>
    <source>
        <strain evidence="2">IAEA</strain>
    </source>
</reference>
<keyword evidence="2" id="KW-1185">Reference proteome</keyword>
<evidence type="ECO:0000313" key="1">
    <source>
        <dbReference type="EnsemblMetazoa" id="GPPI029066-PA"/>
    </source>
</evidence>
<organism evidence="1 2">
    <name type="scientific">Glossina palpalis gambiensis</name>
    <dbReference type="NCBI Taxonomy" id="67801"/>
    <lineage>
        <taxon>Eukaryota</taxon>
        <taxon>Metazoa</taxon>
        <taxon>Ecdysozoa</taxon>
        <taxon>Arthropoda</taxon>
        <taxon>Hexapoda</taxon>
        <taxon>Insecta</taxon>
        <taxon>Pterygota</taxon>
        <taxon>Neoptera</taxon>
        <taxon>Endopterygota</taxon>
        <taxon>Diptera</taxon>
        <taxon>Brachycera</taxon>
        <taxon>Muscomorpha</taxon>
        <taxon>Hippoboscoidea</taxon>
        <taxon>Glossinidae</taxon>
        <taxon>Glossina</taxon>
    </lineage>
</organism>
<dbReference type="EMBL" id="JXJN01013813">
    <property type="status" value="NOT_ANNOTATED_CDS"/>
    <property type="molecule type" value="Genomic_DNA"/>
</dbReference>
<dbReference type="EnsemblMetazoa" id="GPPI029066-RA">
    <property type="protein sequence ID" value="GPPI029066-PA"/>
    <property type="gene ID" value="GPPI029066"/>
</dbReference>
<dbReference type="Proteomes" id="UP000092460">
    <property type="component" value="Unassembled WGS sequence"/>
</dbReference>
<name>A0A1B0BG99_9MUSC</name>
<reference evidence="1" key="2">
    <citation type="submission" date="2020-05" db="UniProtKB">
        <authorList>
            <consortium name="EnsemblMetazoa"/>
        </authorList>
    </citation>
    <scope>IDENTIFICATION</scope>
    <source>
        <strain evidence="1">IAEA</strain>
    </source>
</reference>